<comment type="similarity">
    <text evidence="2">Belongs to the DCP1 family.</text>
</comment>
<reference evidence="7 8" key="1">
    <citation type="submission" date="2024-02" db="EMBL/GenBank/DDBJ databases">
        <authorList>
            <person name="Daric V."/>
            <person name="Darras S."/>
        </authorList>
    </citation>
    <scope>NUCLEOTIDE SEQUENCE [LARGE SCALE GENOMIC DNA]</scope>
</reference>
<keyword evidence="3" id="KW-0963">Cytoplasm</keyword>
<evidence type="ECO:0000313" key="7">
    <source>
        <dbReference type="EMBL" id="CAK8671214.1"/>
    </source>
</evidence>
<evidence type="ECO:0000256" key="1">
    <source>
        <dbReference type="ARBA" id="ARBA00004496"/>
    </source>
</evidence>
<dbReference type="Pfam" id="PF06058">
    <property type="entry name" value="DCP1"/>
    <property type="match status" value="1"/>
</dbReference>
<dbReference type="InterPro" id="IPR011993">
    <property type="entry name" value="PH-like_dom_sf"/>
</dbReference>
<dbReference type="EC" id="3.6.1.62" evidence="5"/>
<evidence type="ECO:0000256" key="5">
    <source>
        <dbReference type="ARBA" id="ARBA00026102"/>
    </source>
</evidence>
<evidence type="ECO:0000313" key="8">
    <source>
        <dbReference type="Proteomes" id="UP001642483"/>
    </source>
</evidence>
<protein>
    <recommendedName>
        <fullName evidence="5">5'-(N(7)-methylguanosine 5'-triphospho)-[mRNA] hydrolase</fullName>
        <ecNumber evidence="5">3.6.1.62</ecNumber>
    </recommendedName>
</protein>
<evidence type="ECO:0000256" key="2">
    <source>
        <dbReference type="ARBA" id="ARBA00008778"/>
    </source>
</evidence>
<sequence length="168" mass="19978">MMFSEMEKNVILRTLRRHNPFISHIIDFASQVEAYKHNLNTQTEELIAEGTLFVYSSYVRPYYGFIVLNPLNQKSLFEPVQYSCMEFFNLESHSLKYTRYDNMTFEHCLSFANKGDGNRIGHLLLHLMEHEEDDAKEKQDLAYRTQHFGIYEIDSDEEFEEDILEEVD</sequence>
<keyword evidence="8" id="KW-1185">Reference proteome</keyword>
<dbReference type="Gene3D" id="2.30.29.30">
    <property type="entry name" value="Pleckstrin-homology domain (PH domain)/Phosphotyrosine-binding domain (PTB)"/>
    <property type="match status" value="1"/>
</dbReference>
<dbReference type="EMBL" id="CAWYQH010000001">
    <property type="protein sequence ID" value="CAK8671214.1"/>
    <property type="molecule type" value="Genomic_DNA"/>
</dbReference>
<proteinExistence type="inferred from homology"/>
<comment type="catalytic activity">
    <reaction evidence="6">
        <text>a 5'-end (N(7)-methyl 5'-triphosphoguanosine)-ribonucleoside in mRNA + H2O = N(7)-methyl-GDP + a 5'-end phospho-ribonucleoside in mRNA + 2 H(+)</text>
        <dbReference type="Rhea" id="RHEA:67484"/>
        <dbReference type="Rhea" id="RHEA-COMP:15692"/>
        <dbReference type="Rhea" id="RHEA-COMP:17167"/>
        <dbReference type="ChEBI" id="CHEBI:15377"/>
        <dbReference type="ChEBI" id="CHEBI:15378"/>
        <dbReference type="ChEBI" id="CHEBI:63714"/>
        <dbReference type="ChEBI" id="CHEBI:138282"/>
        <dbReference type="ChEBI" id="CHEBI:156461"/>
        <dbReference type="EC" id="3.6.1.62"/>
    </reaction>
    <physiologicalReaction direction="left-to-right" evidence="6">
        <dbReference type="Rhea" id="RHEA:67485"/>
    </physiologicalReaction>
</comment>
<organism evidence="7 8">
    <name type="scientific">Clavelina lepadiformis</name>
    <name type="common">Light-bulb sea squirt</name>
    <name type="synonym">Ascidia lepadiformis</name>
    <dbReference type="NCBI Taxonomy" id="159417"/>
    <lineage>
        <taxon>Eukaryota</taxon>
        <taxon>Metazoa</taxon>
        <taxon>Chordata</taxon>
        <taxon>Tunicata</taxon>
        <taxon>Ascidiacea</taxon>
        <taxon>Aplousobranchia</taxon>
        <taxon>Clavelinidae</taxon>
        <taxon>Clavelina</taxon>
    </lineage>
</organism>
<dbReference type="PANTHER" id="PTHR16290:SF0">
    <property type="entry name" value="DECAPPING PROTEIN 1, ISOFORM A"/>
    <property type="match status" value="1"/>
</dbReference>
<gene>
    <name evidence="7" type="ORF">CVLEPA_LOCUS224</name>
</gene>
<accession>A0ABP0EV13</accession>
<dbReference type="PANTHER" id="PTHR16290">
    <property type="entry name" value="TRANSCRIPTION FACTOR SMIF DECAPPING ENZYME DCP1"/>
    <property type="match status" value="1"/>
</dbReference>
<comment type="subcellular location">
    <subcellularLocation>
        <location evidence="1">Cytoplasm</location>
    </subcellularLocation>
</comment>
<evidence type="ECO:0000256" key="6">
    <source>
        <dbReference type="ARBA" id="ARBA00047661"/>
    </source>
</evidence>
<dbReference type="SUPFAM" id="SSF50729">
    <property type="entry name" value="PH domain-like"/>
    <property type="match status" value="1"/>
</dbReference>
<dbReference type="Proteomes" id="UP001642483">
    <property type="component" value="Unassembled WGS sequence"/>
</dbReference>
<evidence type="ECO:0000256" key="3">
    <source>
        <dbReference type="ARBA" id="ARBA00022490"/>
    </source>
</evidence>
<evidence type="ECO:0000256" key="4">
    <source>
        <dbReference type="ARBA" id="ARBA00022664"/>
    </source>
</evidence>
<dbReference type="InterPro" id="IPR010334">
    <property type="entry name" value="Dcp1"/>
</dbReference>
<name>A0ABP0EV13_CLALP</name>
<comment type="caution">
    <text evidence="7">The sequence shown here is derived from an EMBL/GenBank/DDBJ whole genome shotgun (WGS) entry which is preliminary data.</text>
</comment>
<keyword evidence="4" id="KW-0507">mRNA processing</keyword>